<evidence type="ECO:0000313" key="10">
    <source>
        <dbReference type="EMBL" id="KJY82877.1"/>
    </source>
</evidence>
<dbReference type="FunFam" id="3.40.50.2300:FF:000002">
    <property type="entry name" value="DNA-binding response regulator PhoP"/>
    <property type="match status" value="1"/>
</dbReference>
<dbReference type="SMART" id="SM00448">
    <property type="entry name" value="REC"/>
    <property type="match status" value="1"/>
</dbReference>
<feature type="domain" description="OmpR/PhoB-type" evidence="9">
    <location>
        <begin position="124"/>
        <end position="218"/>
    </location>
</feature>
<evidence type="ECO:0000259" key="8">
    <source>
        <dbReference type="PROSITE" id="PS50110"/>
    </source>
</evidence>
<feature type="modified residue" description="4-aspartylphosphate" evidence="6">
    <location>
        <position position="51"/>
    </location>
</feature>
<evidence type="ECO:0000256" key="4">
    <source>
        <dbReference type="ARBA" id="ARBA00023125"/>
    </source>
</evidence>
<comment type="caution">
    <text evidence="10">The sequence shown here is derived from an EMBL/GenBank/DDBJ whole genome shotgun (WGS) entry which is preliminary data.</text>
</comment>
<keyword evidence="11" id="KW-1185">Reference proteome</keyword>
<proteinExistence type="predicted"/>
<dbReference type="InterPro" id="IPR039420">
    <property type="entry name" value="WalR-like"/>
</dbReference>
<accession>A0A0F4NIC4</accession>
<dbReference type="GO" id="GO:0032993">
    <property type="term" value="C:protein-DNA complex"/>
    <property type="evidence" value="ECO:0007669"/>
    <property type="project" value="TreeGrafter"/>
</dbReference>
<dbReference type="InterPro" id="IPR016032">
    <property type="entry name" value="Sig_transdc_resp-reg_C-effctor"/>
</dbReference>
<dbReference type="Gene3D" id="6.10.250.690">
    <property type="match status" value="1"/>
</dbReference>
<keyword evidence="2" id="KW-0902">Two-component regulatory system</keyword>
<dbReference type="Pfam" id="PF00486">
    <property type="entry name" value="Trans_reg_C"/>
    <property type="match status" value="1"/>
</dbReference>
<dbReference type="PANTHER" id="PTHR48111">
    <property type="entry name" value="REGULATOR OF RPOS"/>
    <property type="match status" value="1"/>
</dbReference>
<dbReference type="Proteomes" id="UP000033673">
    <property type="component" value="Unassembled WGS sequence"/>
</dbReference>
<dbReference type="Gene3D" id="1.10.10.10">
    <property type="entry name" value="Winged helix-like DNA-binding domain superfamily/Winged helix DNA-binding domain"/>
    <property type="match status" value="1"/>
</dbReference>
<dbReference type="GO" id="GO:0006355">
    <property type="term" value="P:regulation of DNA-templated transcription"/>
    <property type="evidence" value="ECO:0007669"/>
    <property type="project" value="InterPro"/>
</dbReference>
<evidence type="ECO:0000256" key="3">
    <source>
        <dbReference type="ARBA" id="ARBA00023015"/>
    </source>
</evidence>
<feature type="DNA-binding region" description="OmpR/PhoB-type" evidence="7">
    <location>
        <begin position="124"/>
        <end position="218"/>
    </location>
</feature>
<dbReference type="CDD" id="cd00383">
    <property type="entry name" value="trans_reg_C"/>
    <property type="match status" value="1"/>
</dbReference>
<dbReference type="SUPFAM" id="SSF52172">
    <property type="entry name" value="CheY-like"/>
    <property type="match status" value="1"/>
</dbReference>
<gene>
    <name evidence="10" type="ORF">TW81_11765</name>
</gene>
<dbReference type="Gene3D" id="3.40.50.2300">
    <property type="match status" value="1"/>
</dbReference>
<dbReference type="PANTHER" id="PTHR48111:SF75">
    <property type="entry name" value="TRANSCRIPTIONAL REGULATORY PROTEIN BASR"/>
    <property type="match status" value="1"/>
</dbReference>
<dbReference type="PATRIC" id="fig|579748.3.peg.2429"/>
<evidence type="ECO:0000256" key="6">
    <source>
        <dbReference type="PROSITE-ProRule" id="PRU00169"/>
    </source>
</evidence>
<feature type="domain" description="Response regulatory" evidence="8">
    <location>
        <begin position="2"/>
        <end position="116"/>
    </location>
</feature>
<keyword evidence="4 7" id="KW-0238">DNA-binding</keyword>
<evidence type="ECO:0000256" key="1">
    <source>
        <dbReference type="ARBA" id="ARBA00022553"/>
    </source>
</evidence>
<dbReference type="RefSeq" id="WP_045955902.1">
    <property type="nucleotide sequence ID" value="NZ_JXXV01000018.1"/>
</dbReference>
<dbReference type="CDD" id="cd17624">
    <property type="entry name" value="REC_OmpR_PmrA-like"/>
    <property type="match status" value="1"/>
</dbReference>
<dbReference type="SMART" id="SM00862">
    <property type="entry name" value="Trans_reg_C"/>
    <property type="match status" value="1"/>
</dbReference>
<name>A0A0F4NIC4_9VIBR</name>
<dbReference type="GO" id="GO:0000156">
    <property type="term" value="F:phosphorelay response regulator activity"/>
    <property type="evidence" value="ECO:0007669"/>
    <property type="project" value="TreeGrafter"/>
</dbReference>
<dbReference type="InterPro" id="IPR036388">
    <property type="entry name" value="WH-like_DNA-bd_sf"/>
</dbReference>
<sequence>MRLLLVEDDALLGQSMVTSLSRHGYTVDWLEKGAGVTTALKTEAFTAVILDLTLPDIDGLQVLRAIRREGFELPVMILTARDDIRDRVQGLDGGADDYLGKPFALEELLARLRVLIRRQSGSADENIVIGSLSLSLSEQSIRFADSPLKLTRNEFKILASLMTNAGRVQSKEQLQQSLHGWDEGSSDNAIEVHIHNLRKKVPDVAIKNIRGVGYILEK</sequence>
<dbReference type="PROSITE" id="PS51755">
    <property type="entry name" value="OMPR_PHOB"/>
    <property type="match status" value="1"/>
</dbReference>
<evidence type="ECO:0000256" key="2">
    <source>
        <dbReference type="ARBA" id="ARBA00023012"/>
    </source>
</evidence>
<dbReference type="SUPFAM" id="SSF46894">
    <property type="entry name" value="C-terminal effector domain of the bipartite response regulators"/>
    <property type="match status" value="1"/>
</dbReference>
<dbReference type="InterPro" id="IPR001867">
    <property type="entry name" value="OmpR/PhoB-type_DNA-bd"/>
</dbReference>
<dbReference type="Pfam" id="PF00072">
    <property type="entry name" value="Response_reg"/>
    <property type="match status" value="1"/>
</dbReference>
<dbReference type="EMBL" id="JXXV01000018">
    <property type="protein sequence ID" value="KJY82877.1"/>
    <property type="molecule type" value="Genomic_DNA"/>
</dbReference>
<dbReference type="GO" id="GO:0005829">
    <property type="term" value="C:cytosol"/>
    <property type="evidence" value="ECO:0007669"/>
    <property type="project" value="TreeGrafter"/>
</dbReference>
<dbReference type="AlphaFoldDB" id="A0A0F4NIC4"/>
<keyword evidence="3" id="KW-0805">Transcription regulation</keyword>
<dbReference type="GO" id="GO:0000976">
    <property type="term" value="F:transcription cis-regulatory region binding"/>
    <property type="evidence" value="ECO:0007669"/>
    <property type="project" value="TreeGrafter"/>
</dbReference>
<organism evidence="10 11">
    <name type="scientific">Vibrio galatheae</name>
    <dbReference type="NCBI Taxonomy" id="579748"/>
    <lineage>
        <taxon>Bacteria</taxon>
        <taxon>Pseudomonadati</taxon>
        <taxon>Pseudomonadota</taxon>
        <taxon>Gammaproteobacteria</taxon>
        <taxon>Vibrionales</taxon>
        <taxon>Vibrionaceae</taxon>
        <taxon>Vibrio</taxon>
    </lineage>
</organism>
<reference evidence="10 11" key="1">
    <citation type="journal article" date="2015" name="BMC Genomics">
        <title>Genome mining reveals unlocked bioactive potential of marine Gram-negative bacteria.</title>
        <authorList>
            <person name="Machado H."/>
            <person name="Sonnenschein E.C."/>
            <person name="Melchiorsen J."/>
            <person name="Gram L."/>
        </authorList>
    </citation>
    <scope>NUCLEOTIDE SEQUENCE [LARGE SCALE GENOMIC DNA]</scope>
    <source>
        <strain evidence="10 11">S2757</strain>
    </source>
</reference>
<evidence type="ECO:0000256" key="7">
    <source>
        <dbReference type="PROSITE-ProRule" id="PRU01091"/>
    </source>
</evidence>
<dbReference type="InterPro" id="IPR011006">
    <property type="entry name" value="CheY-like_superfamily"/>
</dbReference>
<dbReference type="STRING" id="579748.TW81_11765"/>
<dbReference type="OrthoDB" id="4127888at2"/>
<dbReference type="PROSITE" id="PS50110">
    <property type="entry name" value="RESPONSE_REGULATORY"/>
    <property type="match status" value="1"/>
</dbReference>
<protein>
    <submittedName>
        <fullName evidence="10">XRE family transcriptional regulator</fullName>
    </submittedName>
</protein>
<evidence type="ECO:0000256" key="5">
    <source>
        <dbReference type="ARBA" id="ARBA00023163"/>
    </source>
</evidence>
<dbReference type="InterPro" id="IPR001789">
    <property type="entry name" value="Sig_transdc_resp-reg_receiver"/>
</dbReference>
<keyword evidence="5" id="KW-0804">Transcription</keyword>
<evidence type="ECO:0000259" key="9">
    <source>
        <dbReference type="PROSITE" id="PS51755"/>
    </source>
</evidence>
<evidence type="ECO:0000313" key="11">
    <source>
        <dbReference type="Proteomes" id="UP000033673"/>
    </source>
</evidence>
<keyword evidence="1 6" id="KW-0597">Phosphoprotein</keyword>